<evidence type="ECO:0000256" key="11">
    <source>
        <dbReference type="ARBA" id="ARBA00023049"/>
    </source>
</evidence>
<evidence type="ECO:0000256" key="1">
    <source>
        <dbReference type="ARBA" id="ARBA00000436"/>
    </source>
</evidence>
<comment type="similarity">
    <text evidence="3 13">Belongs to the peptidase M3 family.</text>
</comment>
<dbReference type="CDD" id="cd06457">
    <property type="entry name" value="M3A_MIP"/>
    <property type="match status" value="1"/>
</dbReference>
<keyword evidence="11 13" id="KW-0482">Metalloprotease</keyword>
<sequence>MKVTGQRLLQGGLLVQRVVKRGLYNASQTKKGWFSTRSLADSNEHLRRVFDDQTYFDNFTKSGSPDGAINSLFGGNGVGLFRNSALDSPQGLVDFSEESLERAKMLVSSMMAEVKISEEGRLRYIKKLDQLSDVLCRVIDVAEFIRVSHPSQKWIDAAQKTHEIMFEYMNQLNTNVELYENLRDLLADPAITGKLTKEEIEVGEYLKQDFERSGIHMDPNTRNNFVAITQEISLLGSHFNNDIHNLESYWCNISRSEFDRISDTVLKSEIYGYQSSSPASQNKDSSSIYIPLAGHIPYTILSKCEVESVRRKVWISLHNSPKEQIDTLNAFVKYRALLAKMLGYKSFAHYQLEHKMAKSPENVLTLLRNLQQGLVSKEDGVCEEVKKLHSFKSGGNTAMSNDEILEDVKPWDREFLLAQFQSQNLKDEEPLEDISEYFSVGTIVSGLCKLFHSIYNVILVPEATLKGETWDSNQVRKLNVFDVTSNKKLGYLYLDFWSPKVLPSHFTIVCLRKLNTDIGSESKNEMKQMVQLDENEQYQLPVISLVCNFLKPQGTGIGRFTGIDSRKPTLLSLDQVDTIFHEMGHAMHSMIGKTDLHNLSGTRCVTDFVELPSVLMESFSKDPRVLCKIAKHYRTKEPLSEETLAKHQSHKVLLEESETFMQSKMAMLDQVLHNEDIINRGIKDFDSTAIYHHLESQLKVFADKWSTWHGKFPHLFSYGAVYYSYLLDRAIAEKIWHGLFKDDPWSREAGQKYRDSILKWGGTRDPWVCLADALGDERLSKGDSKAMEIIGQKV</sequence>
<dbReference type="EMBL" id="LMYN01000002">
    <property type="protein sequence ID" value="KSA04068.1"/>
    <property type="molecule type" value="Genomic_DNA"/>
</dbReference>
<dbReference type="OrthoDB" id="17530at2759"/>
<keyword evidence="9 13" id="KW-0862">Zinc</keyword>
<dbReference type="Gene3D" id="1.10.1370.10">
    <property type="entry name" value="Neurolysin, domain 3"/>
    <property type="match status" value="1"/>
</dbReference>
<keyword evidence="12" id="KW-0496">Mitochondrion</keyword>
<evidence type="ECO:0000256" key="4">
    <source>
        <dbReference type="ARBA" id="ARBA00012441"/>
    </source>
</evidence>
<comment type="catalytic activity">
    <reaction evidence="1">
        <text>Release of an N-terminal octapeptide as second stage of processing of some proteins imported into the mitochondrion.</text>
        <dbReference type="EC" id="3.4.24.59"/>
    </reaction>
</comment>
<dbReference type="EC" id="3.4.24.59" evidence="4"/>
<dbReference type="GO" id="GO:0046872">
    <property type="term" value="F:metal ion binding"/>
    <property type="evidence" value="ECO:0007669"/>
    <property type="project" value="UniProtKB-UniRule"/>
</dbReference>
<name>A0A0V1Q6B4_9ASCO</name>
<dbReference type="Gene3D" id="3.40.390.10">
    <property type="entry name" value="Collagenase (Catalytic Domain)"/>
    <property type="match status" value="1"/>
</dbReference>
<evidence type="ECO:0000256" key="7">
    <source>
        <dbReference type="ARBA" id="ARBA00022723"/>
    </source>
</evidence>
<dbReference type="GO" id="GO:0005759">
    <property type="term" value="C:mitochondrial matrix"/>
    <property type="evidence" value="ECO:0007669"/>
    <property type="project" value="UniProtKB-SubCell"/>
</dbReference>
<evidence type="ECO:0000256" key="10">
    <source>
        <dbReference type="ARBA" id="ARBA00022946"/>
    </source>
</evidence>
<dbReference type="SUPFAM" id="SSF55486">
    <property type="entry name" value="Metalloproteases ('zincins'), catalytic domain"/>
    <property type="match status" value="1"/>
</dbReference>
<dbReference type="InterPro" id="IPR045090">
    <property type="entry name" value="Pept_M3A_M3B"/>
</dbReference>
<dbReference type="AlphaFoldDB" id="A0A0V1Q6B4"/>
<dbReference type="PANTHER" id="PTHR11804">
    <property type="entry name" value="PROTEASE M3 THIMET OLIGOPEPTIDASE-RELATED"/>
    <property type="match status" value="1"/>
</dbReference>
<keyword evidence="6 13" id="KW-0645">Protease</keyword>
<comment type="cofactor">
    <cofactor evidence="13">
        <name>Zn(2+)</name>
        <dbReference type="ChEBI" id="CHEBI:29105"/>
    </cofactor>
    <text evidence="13">Binds 1 zinc ion.</text>
</comment>
<reference evidence="15 16" key="1">
    <citation type="submission" date="2015-11" db="EMBL/GenBank/DDBJ databases">
        <title>The genome of Debaryomyces fabryi.</title>
        <authorList>
            <person name="Tafer H."/>
            <person name="Lopandic K."/>
        </authorList>
    </citation>
    <scope>NUCLEOTIDE SEQUENCE [LARGE SCALE GENOMIC DNA]</scope>
    <source>
        <strain evidence="15 16">CBS 789</strain>
    </source>
</reference>
<dbReference type="Proteomes" id="UP000054251">
    <property type="component" value="Unassembled WGS sequence"/>
</dbReference>
<keyword evidence="7 13" id="KW-0479">Metal-binding</keyword>
<evidence type="ECO:0000256" key="12">
    <source>
        <dbReference type="ARBA" id="ARBA00023128"/>
    </source>
</evidence>
<comment type="caution">
    <text evidence="15">The sequence shown here is derived from an EMBL/GenBank/DDBJ whole genome shotgun (WGS) entry which is preliminary data.</text>
</comment>
<dbReference type="PANTHER" id="PTHR11804:SF79">
    <property type="entry name" value="MITOCHONDRIAL INTERMEDIATE PEPTIDASE"/>
    <property type="match status" value="1"/>
</dbReference>
<evidence type="ECO:0000256" key="3">
    <source>
        <dbReference type="ARBA" id="ARBA00006040"/>
    </source>
</evidence>
<evidence type="ECO:0000259" key="14">
    <source>
        <dbReference type="Pfam" id="PF01432"/>
    </source>
</evidence>
<evidence type="ECO:0000256" key="8">
    <source>
        <dbReference type="ARBA" id="ARBA00022801"/>
    </source>
</evidence>
<feature type="domain" description="Peptidase M3A/M3B catalytic" evidence="14">
    <location>
        <begin position="301"/>
        <end position="788"/>
    </location>
</feature>
<protein>
    <recommendedName>
        <fullName evidence="5">Mitochondrial intermediate peptidase</fullName>
        <ecNumber evidence="4">3.4.24.59</ecNumber>
    </recommendedName>
</protein>
<keyword evidence="8 13" id="KW-0378">Hydrolase</keyword>
<gene>
    <name evidence="15" type="ORF">AC631_00147</name>
</gene>
<dbReference type="InterPro" id="IPR001567">
    <property type="entry name" value="Pept_M3A_M3B_dom"/>
</dbReference>
<dbReference type="GO" id="GO:0006518">
    <property type="term" value="P:peptide metabolic process"/>
    <property type="evidence" value="ECO:0007669"/>
    <property type="project" value="TreeGrafter"/>
</dbReference>
<dbReference type="InterPro" id="IPR024077">
    <property type="entry name" value="Neurolysin/TOP_dom2"/>
</dbReference>
<evidence type="ECO:0000256" key="9">
    <source>
        <dbReference type="ARBA" id="ARBA00022833"/>
    </source>
</evidence>
<evidence type="ECO:0000313" key="16">
    <source>
        <dbReference type="Proteomes" id="UP000054251"/>
    </source>
</evidence>
<dbReference type="GeneID" id="26837156"/>
<comment type="subcellular location">
    <subcellularLocation>
        <location evidence="2">Mitochondrion matrix</location>
    </subcellularLocation>
</comment>
<evidence type="ECO:0000256" key="13">
    <source>
        <dbReference type="RuleBase" id="RU003435"/>
    </source>
</evidence>
<dbReference type="RefSeq" id="XP_015470170.1">
    <property type="nucleotide sequence ID" value="XM_015608977.1"/>
</dbReference>
<dbReference type="GO" id="GO:0004222">
    <property type="term" value="F:metalloendopeptidase activity"/>
    <property type="evidence" value="ECO:0007669"/>
    <property type="project" value="UniProtKB-EC"/>
</dbReference>
<dbReference type="GO" id="GO:0006627">
    <property type="term" value="P:protein processing involved in protein targeting to mitochondrion"/>
    <property type="evidence" value="ECO:0007669"/>
    <property type="project" value="TreeGrafter"/>
</dbReference>
<evidence type="ECO:0000313" key="15">
    <source>
        <dbReference type="EMBL" id="KSA04068.1"/>
    </source>
</evidence>
<organism evidence="15 16">
    <name type="scientific">Debaryomyces fabryi</name>
    <dbReference type="NCBI Taxonomy" id="58627"/>
    <lineage>
        <taxon>Eukaryota</taxon>
        <taxon>Fungi</taxon>
        <taxon>Dikarya</taxon>
        <taxon>Ascomycota</taxon>
        <taxon>Saccharomycotina</taxon>
        <taxon>Pichiomycetes</taxon>
        <taxon>Debaryomycetaceae</taxon>
        <taxon>Debaryomyces</taxon>
    </lineage>
</organism>
<dbReference type="InterPro" id="IPR033851">
    <property type="entry name" value="M3A_MIP"/>
</dbReference>
<evidence type="ECO:0000256" key="2">
    <source>
        <dbReference type="ARBA" id="ARBA00004305"/>
    </source>
</evidence>
<evidence type="ECO:0000256" key="5">
    <source>
        <dbReference type="ARBA" id="ARBA00018046"/>
    </source>
</evidence>
<keyword evidence="10" id="KW-0809">Transit peptide</keyword>
<keyword evidence="16" id="KW-1185">Reference proteome</keyword>
<accession>A0A0V1Q6B4</accession>
<dbReference type="Pfam" id="PF01432">
    <property type="entry name" value="Peptidase_M3"/>
    <property type="match status" value="1"/>
</dbReference>
<evidence type="ECO:0000256" key="6">
    <source>
        <dbReference type="ARBA" id="ARBA00022670"/>
    </source>
</evidence>
<proteinExistence type="inferred from homology"/>
<dbReference type="InterPro" id="IPR024079">
    <property type="entry name" value="MetalloPept_cat_dom_sf"/>
</dbReference>